<dbReference type="Pfam" id="PF00512">
    <property type="entry name" value="HisKA"/>
    <property type="match status" value="1"/>
</dbReference>
<keyword evidence="8" id="KW-0902">Two-component regulatory system</keyword>
<dbReference type="SMART" id="SM00388">
    <property type="entry name" value="HisKA"/>
    <property type="match status" value="1"/>
</dbReference>
<dbReference type="InterPro" id="IPR003661">
    <property type="entry name" value="HisK_dim/P_dom"/>
</dbReference>
<keyword evidence="5" id="KW-0547">Nucleotide-binding</keyword>
<dbReference type="InterPro" id="IPR036097">
    <property type="entry name" value="HisK_dim/P_sf"/>
</dbReference>
<evidence type="ECO:0000256" key="5">
    <source>
        <dbReference type="ARBA" id="ARBA00022741"/>
    </source>
</evidence>
<dbReference type="SUPFAM" id="SSF47384">
    <property type="entry name" value="Homodimeric domain of signal transducing histidine kinase"/>
    <property type="match status" value="1"/>
</dbReference>
<evidence type="ECO:0000259" key="9">
    <source>
        <dbReference type="PROSITE" id="PS50109"/>
    </source>
</evidence>
<dbReference type="InterPro" id="IPR005467">
    <property type="entry name" value="His_kinase_dom"/>
</dbReference>
<name>A0A2P2DZ84_9LEPT</name>
<evidence type="ECO:0000256" key="4">
    <source>
        <dbReference type="ARBA" id="ARBA00022679"/>
    </source>
</evidence>
<evidence type="ECO:0000256" key="6">
    <source>
        <dbReference type="ARBA" id="ARBA00022777"/>
    </source>
</evidence>
<dbReference type="InterPro" id="IPR035965">
    <property type="entry name" value="PAS-like_dom_sf"/>
</dbReference>
<keyword evidence="3" id="KW-0597">Phosphoprotein</keyword>
<dbReference type="SMART" id="SM00387">
    <property type="entry name" value="HATPase_c"/>
    <property type="match status" value="1"/>
</dbReference>
<dbReference type="AlphaFoldDB" id="A0A2P2DZ84"/>
<comment type="caution">
    <text evidence="10">The sequence shown here is derived from an EMBL/GenBank/DDBJ whole genome shotgun (WGS) entry which is preliminary data.</text>
</comment>
<dbReference type="InterPro" id="IPR004358">
    <property type="entry name" value="Sig_transdc_His_kin-like_C"/>
</dbReference>
<dbReference type="Gene3D" id="3.30.450.20">
    <property type="entry name" value="PAS domain"/>
    <property type="match status" value="2"/>
</dbReference>
<evidence type="ECO:0000256" key="2">
    <source>
        <dbReference type="ARBA" id="ARBA00012438"/>
    </source>
</evidence>
<dbReference type="InterPro" id="IPR000014">
    <property type="entry name" value="PAS"/>
</dbReference>
<gene>
    <name evidence="10" type="ORF">LPTSP4_14260</name>
</gene>
<dbReference type="PANTHER" id="PTHR43065">
    <property type="entry name" value="SENSOR HISTIDINE KINASE"/>
    <property type="match status" value="1"/>
</dbReference>
<dbReference type="InterPro" id="IPR003594">
    <property type="entry name" value="HATPase_dom"/>
</dbReference>
<evidence type="ECO:0000256" key="3">
    <source>
        <dbReference type="ARBA" id="ARBA00022553"/>
    </source>
</evidence>
<sequence length="622" mass="71651">MLRYLQKKKIYLLGGNEGLISSIKSLLDLRVWSFWEEREKTLDHIHSEDLGIILLLDPIAIDTINLLKQNHPNNPLILISQNDQPVDSISLYHAGLTDIVMQSNLNRLPLILDRTWEIYETLKQQSKTWDMLVHSEEIITRSQKLAKIGHFELDIPDGRMFWSLEMFNILDYSYALTPEISKIFDLVVGEERNELLEIWEKLNLRAMTYEKQIQVQTTKTNKYIHIVIESEFLGDQRIKIFGTLHDISQYNQLEEARQLNEQLFTGLFNNSSQMIILLDEMGKVQKMNLQSQKVFKIDENKTIGLDFVQSIFHSSAEKDKLVSSILETWKKGKTKLFLTYPQVGEKTLFLDCDLSIVKDSRGKGLYLVFEAKDITEKIDLERLYGQAQKMEALGTFASSIAHDFNNLLTPLLNYSQILNTTLKEDLQQQTMQKLIKSLDQAKSLVSQILDFGRKDSKDLIALDLNQSIVSFLAEQPSASQVKIIYSHEADIHEAWVLSNSTYTFQILSNLYENAIFAVKEREEPLLKISLRKILTKNLELIPYPLLPGEMYYELCFEDNGIGIPKENLNKIFEPFFSTKGKDGTGLGLPIVYGILRNLNGYIHVESELNLGTAIYCYFPVLK</sequence>
<comment type="catalytic activity">
    <reaction evidence="1">
        <text>ATP + protein L-histidine = ADP + protein N-phospho-L-histidine.</text>
        <dbReference type="EC" id="2.7.13.3"/>
    </reaction>
</comment>
<keyword evidence="4" id="KW-0808">Transferase</keyword>
<dbReference type="PROSITE" id="PS50109">
    <property type="entry name" value="HIS_KIN"/>
    <property type="match status" value="1"/>
</dbReference>
<dbReference type="GO" id="GO:0000155">
    <property type="term" value="F:phosphorelay sensor kinase activity"/>
    <property type="evidence" value="ECO:0007669"/>
    <property type="project" value="InterPro"/>
</dbReference>
<evidence type="ECO:0000256" key="1">
    <source>
        <dbReference type="ARBA" id="ARBA00000085"/>
    </source>
</evidence>
<dbReference type="RefSeq" id="WP_108975193.1">
    <property type="nucleotide sequence ID" value="NZ_BFBB01000003.1"/>
</dbReference>
<dbReference type="SUPFAM" id="SSF55785">
    <property type="entry name" value="PYP-like sensor domain (PAS domain)"/>
    <property type="match status" value="1"/>
</dbReference>
<evidence type="ECO:0000313" key="10">
    <source>
        <dbReference type="EMBL" id="GBF49906.1"/>
    </source>
</evidence>
<dbReference type="Proteomes" id="UP000245133">
    <property type="component" value="Unassembled WGS sequence"/>
</dbReference>
<dbReference type="InterPro" id="IPR036890">
    <property type="entry name" value="HATPase_C_sf"/>
</dbReference>
<dbReference type="NCBIfam" id="TIGR00229">
    <property type="entry name" value="sensory_box"/>
    <property type="match status" value="1"/>
</dbReference>
<dbReference type="EMBL" id="BFBB01000003">
    <property type="protein sequence ID" value="GBF49906.1"/>
    <property type="molecule type" value="Genomic_DNA"/>
</dbReference>
<keyword evidence="7" id="KW-0067">ATP-binding</keyword>
<dbReference type="PRINTS" id="PR00344">
    <property type="entry name" value="BCTRLSENSOR"/>
</dbReference>
<dbReference type="Gene3D" id="1.10.287.130">
    <property type="match status" value="1"/>
</dbReference>
<dbReference type="OrthoDB" id="9770473at2"/>
<proteinExistence type="predicted"/>
<protein>
    <recommendedName>
        <fullName evidence="2">histidine kinase</fullName>
        <ecNumber evidence="2">2.7.13.3</ecNumber>
    </recommendedName>
</protein>
<keyword evidence="11" id="KW-1185">Reference proteome</keyword>
<accession>A0A2P2DZ84</accession>
<reference evidence="10 11" key="1">
    <citation type="submission" date="2018-02" db="EMBL/GenBank/DDBJ databases">
        <title>Novel Leptospira species isolated from soil and water in Japan.</title>
        <authorList>
            <person name="Nakao R."/>
            <person name="Masuzawa T."/>
        </authorList>
    </citation>
    <scope>NUCLEOTIDE SEQUENCE [LARGE SCALE GENOMIC DNA]</scope>
    <source>
        <strain evidence="10 11">YH101</strain>
    </source>
</reference>
<dbReference type="SUPFAM" id="SSF55874">
    <property type="entry name" value="ATPase domain of HSP90 chaperone/DNA topoisomerase II/histidine kinase"/>
    <property type="match status" value="1"/>
</dbReference>
<dbReference type="GO" id="GO:0005524">
    <property type="term" value="F:ATP binding"/>
    <property type="evidence" value="ECO:0007669"/>
    <property type="project" value="UniProtKB-KW"/>
</dbReference>
<dbReference type="Pfam" id="PF02518">
    <property type="entry name" value="HATPase_c"/>
    <property type="match status" value="1"/>
</dbReference>
<keyword evidence="6" id="KW-0418">Kinase</keyword>
<evidence type="ECO:0000256" key="8">
    <source>
        <dbReference type="ARBA" id="ARBA00023012"/>
    </source>
</evidence>
<dbReference type="PANTHER" id="PTHR43065:SF46">
    <property type="entry name" value="C4-DICARBOXYLATE TRANSPORT SENSOR PROTEIN DCTB"/>
    <property type="match status" value="1"/>
</dbReference>
<feature type="domain" description="Histidine kinase" evidence="9">
    <location>
        <begin position="399"/>
        <end position="622"/>
    </location>
</feature>
<evidence type="ECO:0000313" key="11">
    <source>
        <dbReference type="Proteomes" id="UP000245133"/>
    </source>
</evidence>
<dbReference type="EC" id="2.7.13.3" evidence="2"/>
<evidence type="ECO:0000256" key="7">
    <source>
        <dbReference type="ARBA" id="ARBA00022840"/>
    </source>
</evidence>
<dbReference type="Gene3D" id="3.30.565.10">
    <property type="entry name" value="Histidine kinase-like ATPase, C-terminal domain"/>
    <property type="match status" value="1"/>
</dbReference>
<organism evidence="10 11">
    <name type="scientific">Leptospira ryugenii</name>
    <dbReference type="NCBI Taxonomy" id="1917863"/>
    <lineage>
        <taxon>Bacteria</taxon>
        <taxon>Pseudomonadati</taxon>
        <taxon>Spirochaetota</taxon>
        <taxon>Spirochaetia</taxon>
        <taxon>Leptospirales</taxon>
        <taxon>Leptospiraceae</taxon>
        <taxon>Leptospira</taxon>
    </lineage>
</organism>